<dbReference type="Proteomes" id="UP000314986">
    <property type="component" value="Unassembled WGS sequence"/>
</dbReference>
<accession>A0A4W3JFK6</accession>
<keyword evidence="3" id="KW-0964">Secreted</keyword>
<sequence>SMQFRVYFLPESFIIISIKFLFDSIRFPYWNWFGTNVFRYREIFLITFRHYDQLTQTRCIWRERKTYNMRTERHADAIFTNSYRKVLGQISARKFLQSIMGKRLGSATDLSVLHEGRGYRIIHGYLVAWTVL</sequence>
<comment type="function">
    <text evidence="4">GRF is released by the hypothalamus and acts on the adenohypophyse to stimulate the secretion of growth hormone.</text>
</comment>
<reference evidence="10" key="2">
    <citation type="journal article" date="2007" name="PLoS Biol.">
        <title>Survey sequencing and comparative analysis of the elephant shark (Callorhinchus milii) genome.</title>
        <authorList>
            <person name="Venkatesh B."/>
            <person name="Kirkness E.F."/>
            <person name="Loh Y.H."/>
            <person name="Halpern A.L."/>
            <person name="Lee A.P."/>
            <person name="Johnson J."/>
            <person name="Dandona N."/>
            <person name="Viswanathan L.D."/>
            <person name="Tay A."/>
            <person name="Venter J.C."/>
            <person name="Strausberg R.L."/>
            <person name="Brenner S."/>
        </authorList>
    </citation>
    <scope>NUCLEOTIDE SEQUENCE [LARGE SCALE GENOMIC DNA]</scope>
</reference>
<dbReference type="InterPro" id="IPR000532">
    <property type="entry name" value="Glucagon_GIP_secretin_VIP"/>
</dbReference>
<dbReference type="GO" id="GO:0030252">
    <property type="term" value="P:growth hormone secretion"/>
    <property type="evidence" value="ECO:0007669"/>
    <property type="project" value="TreeGrafter"/>
</dbReference>
<dbReference type="GO" id="GO:0032880">
    <property type="term" value="P:regulation of protein localization"/>
    <property type="evidence" value="ECO:0007669"/>
    <property type="project" value="TreeGrafter"/>
</dbReference>
<dbReference type="GO" id="GO:0043204">
    <property type="term" value="C:perikaryon"/>
    <property type="evidence" value="ECO:0007669"/>
    <property type="project" value="TreeGrafter"/>
</dbReference>
<dbReference type="GO" id="GO:0051428">
    <property type="term" value="F:peptide hormone receptor binding"/>
    <property type="evidence" value="ECO:0007669"/>
    <property type="project" value="TreeGrafter"/>
</dbReference>
<evidence type="ECO:0000259" key="8">
    <source>
        <dbReference type="PROSITE" id="PS00260"/>
    </source>
</evidence>
<dbReference type="Ensembl" id="ENSCMIT00000037404.1">
    <property type="protein sequence ID" value="ENSCMIP00000036863.1"/>
    <property type="gene ID" value="ENSCMIG00000015562.1"/>
</dbReference>
<comment type="subcellular location">
    <subcellularLocation>
        <location evidence="1">Secreted</location>
    </subcellularLocation>
</comment>
<evidence type="ECO:0000256" key="1">
    <source>
        <dbReference type="ARBA" id="ARBA00004613"/>
    </source>
</evidence>
<reference evidence="9" key="4">
    <citation type="submission" date="2025-08" db="UniProtKB">
        <authorList>
            <consortium name="Ensembl"/>
        </authorList>
    </citation>
    <scope>IDENTIFICATION</scope>
</reference>
<dbReference type="GeneTree" id="ENSGT00940000169850"/>
<dbReference type="InterPro" id="IPR046963">
    <property type="entry name" value="VIP/GHRH-like"/>
</dbReference>
<evidence type="ECO:0000256" key="5">
    <source>
        <dbReference type="ARBA" id="ARBA00040782"/>
    </source>
</evidence>
<dbReference type="PROSITE" id="PS00260">
    <property type="entry name" value="GLUCAGON"/>
    <property type="match status" value="1"/>
</dbReference>
<evidence type="ECO:0000313" key="10">
    <source>
        <dbReference type="Proteomes" id="UP000314986"/>
    </source>
</evidence>
<evidence type="ECO:0000313" key="9">
    <source>
        <dbReference type="Ensembl" id="ENSCMIP00000036863.1"/>
    </source>
</evidence>
<dbReference type="SMART" id="SM00070">
    <property type="entry name" value="GLUCA"/>
    <property type="match status" value="1"/>
</dbReference>
<dbReference type="GO" id="GO:0031770">
    <property type="term" value="F:growth hormone-releasing hormone receptor binding"/>
    <property type="evidence" value="ECO:0007669"/>
    <property type="project" value="TreeGrafter"/>
</dbReference>
<evidence type="ECO:0000256" key="3">
    <source>
        <dbReference type="ARBA" id="ARBA00022525"/>
    </source>
</evidence>
<evidence type="ECO:0000256" key="4">
    <source>
        <dbReference type="ARBA" id="ARBA00037623"/>
    </source>
</evidence>
<keyword evidence="10" id="KW-1185">Reference proteome</keyword>
<comment type="similarity">
    <text evidence="2">Belongs to the glucagon family.</text>
</comment>
<name>A0A4W3JFK6_CALMI</name>
<evidence type="ECO:0000256" key="2">
    <source>
        <dbReference type="ARBA" id="ARBA00008369"/>
    </source>
</evidence>
<dbReference type="InParanoid" id="A0A4W3JFK6"/>
<dbReference type="GO" id="GO:0005184">
    <property type="term" value="F:neuropeptide hormone activity"/>
    <property type="evidence" value="ECO:0007669"/>
    <property type="project" value="InterPro"/>
</dbReference>
<reference evidence="10" key="1">
    <citation type="journal article" date="2006" name="Science">
        <title>Ancient noncoding elements conserved in the human genome.</title>
        <authorList>
            <person name="Venkatesh B."/>
            <person name="Kirkness E.F."/>
            <person name="Loh Y.H."/>
            <person name="Halpern A.L."/>
            <person name="Lee A.P."/>
            <person name="Johnson J."/>
            <person name="Dandona N."/>
            <person name="Viswanathan L.D."/>
            <person name="Tay A."/>
            <person name="Venter J.C."/>
            <person name="Strausberg R.L."/>
            <person name="Brenner S."/>
        </authorList>
    </citation>
    <scope>NUCLEOTIDE SEQUENCE [LARGE SCALE GENOMIC DNA]</scope>
</reference>
<evidence type="ECO:0000256" key="7">
    <source>
        <dbReference type="ARBA" id="ARBA00042164"/>
    </source>
</evidence>
<proteinExistence type="inferred from homology"/>
<protein>
    <recommendedName>
        <fullName evidence="5">Somatoliberin</fullName>
    </recommendedName>
    <alternativeName>
        <fullName evidence="7">Growth hormone-releasing factor</fullName>
    </alternativeName>
    <alternativeName>
        <fullName evidence="6">Growth hormone-releasing hormone</fullName>
    </alternativeName>
</protein>
<dbReference type="GO" id="GO:0016608">
    <property type="term" value="F:growth hormone-releasing hormone activity"/>
    <property type="evidence" value="ECO:0007669"/>
    <property type="project" value="TreeGrafter"/>
</dbReference>
<feature type="domain" description="Glucagon / GIP / secretin / VIP family" evidence="8">
    <location>
        <begin position="74"/>
        <end position="96"/>
    </location>
</feature>
<dbReference type="PANTHER" id="PTHR11213:SF6">
    <property type="entry name" value="SOMATOLIBERIN"/>
    <property type="match status" value="1"/>
</dbReference>
<dbReference type="AlphaFoldDB" id="A0A4W3JFK6"/>
<dbReference type="GO" id="GO:0007189">
    <property type="term" value="P:adenylate cyclase-activating G protein-coupled receptor signaling pathway"/>
    <property type="evidence" value="ECO:0007669"/>
    <property type="project" value="TreeGrafter"/>
</dbReference>
<dbReference type="Pfam" id="PF00123">
    <property type="entry name" value="Hormone_2"/>
    <property type="match status" value="1"/>
</dbReference>
<dbReference type="GO" id="GO:0043195">
    <property type="term" value="C:terminal bouton"/>
    <property type="evidence" value="ECO:0007669"/>
    <property type="project" value="TreeGrafter"/>
</dbReference>
<dbReference type="STRING" id="7868.ENSCMIP00000036863"/>
<dbReference type="GO" id="GO:0005615">
    <property type="term" value="C:extracellular space"/>
    <property type="evidence" value="ECO:0007669"/>
    <property type="project" value="TreeGrafter"/>
</dbReference>
<evidence type="ECO:0000256" key="6">
    <source>
        <dbReference type="ARBA" id="ARBA00041953"/>
    </source>
</evidence>
<dbReference type="PANTHER" id="PTHR11213">
    <property type="entry name" value="GLUCAGON-FAMILY NEUROPEPTIDE"/>
    <property type="match status" value="1"/>
</dbReference>
<organism evidence="9 10">
    <name type="scientific">Callorhinchus milii</name>
    <name type="common">Ghost shark</name>
    <dbReference type="NCBI Taxonomy" id="7868"/>
    <lineage>
        <taxon>Eukaryota</taxon>
        <taxon>Metazoa</taxon>
        <taxon>Chordata</taxon>
        <taxon>Craniata</taxon>
        <taxon>Vertebrata</taxon>
        <taxon>Chondrichthyes</taxon>
        <taxon>Holocephali</taxon>
        <taxon>Chimaeriformes</taxon>
        <taxon>Callorhinchidae</taxon>
        <taxon>Callorhinchus</taxon>
    </lineage>
</organism>
<reference evidence="9" key="5">
    <citation type="submission" date="2025-09" db="UniProtKB">
        <authorList>
            <consortium name="Ensembl"/>
        </authorList>
    </citation>
    <scope>IDENTIFICATION</scope>
</reference>
<reference evidence="10" key="3">
    <citation type="journal article" date="2014" name="Nature">
        <title>Elephant shark genome provides unique insights into gnathostome evolution.</title>
        <authorList>
            <consortium name="International Elephant Shark Genome Sequencing Consortium"/>
            <person name="Venkatesh B."/>
            <person name="Lee A.P."/>
            <person name="Ravi V."/>
            <person name="Maurya A.K."/>
            <person name="Lian M.M."/>
            <person name="Swann J.B."/>
            <person name="Ohta Y."/>
            <person name="Flajnik M.F."/>
            <person name="Sutoh Y."/>
            <person name="Kasahara M."/>
            <person name="Hoon S."/>
            <person name="Gangu V."/>
            <person name="Roy S.W."/>
            <person name="Irimia M."/>
            <person name="Korzh V."/>
            <person name="Kondrychyn I."/>
            <person name="Lim Z.W."/>
            <person name="Tay B.H."/>
            <person name="Tohari S."/>
            <person name="Kong K.W."/>
            <person name="Ho S."/>
            <person name="Lorente-Galdos B."/>
            <person name="Quilez J."/>
            <person name="Marques-Bonet T."/>
            <person name="Raney B.J."/>
            <person name="Ingham P.W."/>
            <person name="Tay A."/>
            <person name="Hillier L.W."/>
            <person name="Minx P."/>
            <person name="Boehm T."/>
            <person name="Wilson R.K."/>
            <person name="Brenner S."/>
            <person name="Warren W.C."/>
        </authorList>
    </citation>
    <scope>NUCLEOTIDE SEQUENCE [LARGE SCALE GENOMIC DNA]</scope>
</reference>